<comment type="caution">
    <text evidence="1">The sequence shown here is derived from an EMBL/GenBank/DDBJ whole genome shotgun (WGS) entry which is preliminary data.</text>
</comment>
<dbReference type="eggNOG" id="COG1618">
    <property type="taxonomic scope" value="Bacteria"/>
</dbReference>
<dbReference type="Proteomes" id="UP000027471">
    <property type="component" value="Unassembled WGS sequence"/>
</dbReference>
<proteinExistence type="predicted"/>
<gene>
    <name evidence="1" type="ORF">DT23_15705</name>
</gene>
<accession>A0A074JN40</accession>
<dbReference type="STRING" id="1353528.DT23_15705"/>
<name>A0A074JN40_9RHOB</name>
<organism evidence="1 2">
    <name type="scientific">Thioclava indica</name>
    <dbReference type="NCBI Taxonomy" id="1353528"/>
    <lineage>
        <taxon>Bacteria</taxon>
        <taxon>Pseudomonadati</taxon>
        <taxon>Pseudomonadota</taxon>
        <taxon>Alphaproteobacteria</taxon>
        <taxon>Rhodobacterales</taxon>
        <taxon>Paracoccaceae</taxon>
        <taxon>Thioclava</taxon>
    </lineage>
</organism>
<keyword evidence="2" id="KW-1185">Reference proteome</keyword>
<reference evidence="1 2" key="1">
    <citation type="journal article" date="2015" name="Antonie Van Leeuwenhoek">
        <title>Thioclava indica sp. nov., isolated from surface seawater of the Indian Ocean.</title>
        <authorList>
            <person name="Liu Y."/>
            <person name="Lai Q."/>
            <person name="Du J."/>
            <person name="Xu H."/>
            <person name="Jiang L."/>
            <person name="Shao Z."/>
        </authorList>
    </citation>
    <scope>NUCLEOTIDE SEQUENCE [LARGE SCALE GENOMIC DNA]</scope>
    <source>
        <strain evidence="1 2">DT23-4</strain>
    </source>
</reference>
<sequence>MLGFITCPVRGEADRLIADLAERLLAEGRDVIGMVRADVAPKSDCEMHLRLLPEGDTHTISQDLGRGADACVLDAGALEQVVAQVARALEGASPGTIALFNKFGKQEAAGRGCRDLIAQAISADLTVIVSVPPETRADFDGFTEGFAQQIEPNTDALAAFLDSCAR</sequence>
<evidence type="ECO:0000313" key="1">
    <source>
        <dbReference type="EMBL" id="KEO59041.1"/>
    </source>
</evidence>
<evidence type="ECO:0008006" key="3">
    <source>
        <dbReference type="Google" id="ProtNLM"/>
    </source>
</evidence>
<protein>
    <recommendedName>
        <fullName evidence="3">3-dehydroquinate dehydratase</fullName>
    </recommendedName>
</protein>
<dbReference type="Pfam" id="PF10649">
    <property type="entry name" value="DUF2478"/>
    <property type="match status" value="1"/>
</dbReference>
<dbReference type="EMBL" id="AUNB01000030">
    <property type="protein sequence ID" value="KEO59041.1"/>
    <property type="molecule type" value="Genomic_DNA"/>
</dbReference>
<dbReference type="AlphaFoldDB" id="A0A074JN40"/>
<evidence type="ECO:0000313" key="2">
    <source>
        <dbReference type="Proteomes" id="UP000027471"/>
    </source>
</evidence>
<dbReference type="InterPro" id="IPR018912">
    <property type="entry name" value="DUF2478"/>
</dbReference>